<dbReference type="RefSeq" id="WP_128207926.1">
    <property type="nucleotide sequence ID" value="NZ_JBHRSO010000013.1"/>
</dbReference>
<sequence length="59" mass="6190">MSLEAYLLLVAGAMFGIATIGVLASGGFGRDCAKPYAMATVTWACLAGPLLLIRYADFF</sequence>
<feature type="transmembrane region" description="Helical" evidence="1">
    <location>
        <begin position="6"/>
        <end position="24"/>
    </location>
</feature>
<dbReference type="Proteomes" id="UP000284476">
    <property type="component" value="Unassembled WGS sequence"/>
</dbReference>
<protein>
    <submittedName>
        <fullName evidence="2">Uncharacterized protein</fullName>
    </submittedName>
</protein>
<accession>A0A443JR41</accession>
<reference evidence="2 3" key="2">
    <citation type="submission" date="2019-01" db="EMBL/GenBank/DDBJ databases">
        <authorList>
            <person name="Li Y."/>
        </authorList>
    </citation>
    <scope>NUCLEOTIDE SEQUENCE [LARGE SCALE GENOMIC DNA]</scope>
    <source>
        <strain evidence="2 3">SK2B-1</strain>
    </source>
</reference>
<reference evidence="2 3" key="1">
    <citation type="submission" date="2019-01" db="EMBL/GenBank/DDBJ databases">
        <title>Sinorhodobacter populi sp. nov. isolated from the symptomatic bark tissue of Populus euramericana canker.</title>
        <authorList>
            <person name="Xu G."/>
        </authorList>
    </citation>
    <scope>NUCLEOTIDE SEQUENCE [LARGE SCALE GENOMIC DNA]</scope>
    <source>
        <strain evidence="2 3">SK2B-1</strain>
    </source>
</reference>
<comment type="caution">
    <text evidence="2">The sequence shown here is derived from an EMBL/GenBank/DDBJ whole genome shotgun (WGS) entry which is preliminary data.</text>
</comment>
<evidence type="ECO:0000313" key="3">
    <source>
        <dbReference type="Proteomes" id="UP000284476"/>
    </source>
</evidence>
<name>A0A443JR41_9RHOB</name>
<keyword evidence="1" id="KW-0812">Transmembrane</keyword>
<organism evidence="2 3">
    <name type="scientific">Paenirhodobacter populi</name>
    <dbReference type="NCBI Taxonomy" id="2306993"/>
    <lineage>
        <taxon>Bacteria</taxon>
        <taxon>Pseudomonadati</taxon>
        <taxon>Pseudomonadota</taxon>
        <taxon>Alphaproteobacteria</taxon>
        <taxon>Rhodobacterales</taxon>
        <taxon>Rhodobacter group</taxon>
        <taxon>Paenirhodobacter</taxon>
    </lineage>
</organism>
<evidence type="ECO:0000256" key="1">
    <source>
        <dbReference type="SAM" id="Phobius"/>
    </source>
</evidence>
<evidence type="ECO:0000313" key="2">
    <source>
        <dbReference type="EMBL" id="RWR22942.1"/>
    </source>
</evidence>
<keyword evidence="1" id="KW-1133">Transmembrane helix</keyword>
<dbReference type="AlphaFoldDB" id="A0A443JR41"/>
<dbReference type="EMBL" id="SAUZ01000004">
    <property type="protein sequence ID" value="RWR22942.1"/>
    <property type="molecule type" value="Genomic_DNA"/>
</dbReference>
<proteinExistence type="predicted"/>
<feature type="transmembrane region" description="Helical" evidence="1">
    <location>
        <begin position="36"/>
        <end position="56"/>
    </location>
</feature>
<keyword evidence="1" id="KW-0472">Membrane</keyword>
<gene>
    <name evidence="2" type="ORF">D2T30_04760</name>
</gene>